<dbReference type="RefSeq" id="YP_004376637.1">
    <property type="nucleotide sequence ID" value="NC_015403.1"/>
</dbReference>
<dbReference type="AlphaFoldDB" id="F3Y7F8"/>
<evidence type="ECO:0000259" key="1">
    <source>
        <dbReference type="PROSITE" id="PS51736"/>
    </source>
</evidence>
<dbReference type="InterPro" id="IPR036162">
    <property type="entry name" value="Resolvase-like_N_sf"/>
</dbReference>
<evidence type="ECO:0000313" key="2">
    <source>
        <dbReference type="EMBL" id="BAK19003.1"/>
    </source>
</evidence>
<dbReference type="GO" id="GO:0000150">
    <property type="term" value="F:DNA strand exchange activity"/>
    <property type="evidence" value="ECO:0007669"/>
    <property type="project" value="InterPro"/>
</dbReference>
<dbReference type="Pfam" id="PF00239">
    <property type="entry name" value="Resolvase"/>
    <property type="match status" value="1"/>
</dbReference>
<sequence>MFNKSIKFVSLDLRYSNDTAFNKLILTNLAVITRFETEHRKKRQRQGIEAAKKTGKYRGGKTIITKKVVAQVQDLKENKKLSVIQIAKITEKSQSTIYKVLKEYLNYKPANRLVKTNLKLLLNLF</sequence>
<accession>F3Y7F8</accession>
<dbReference type="Gene3D" id="3.40.50.1390">
    <property type="entry name" value="Resolvase, N-terminal catalytic domain"/>
    <property type="match status" value="1"/>
</dbReference>
<dbReference type="PROSITE" id="PS51736">
    <property type="entry name" value="RECOMBINASES_3"/>
    <property type="match status" value="1"/>
</dbReference>
<dbReference type="GeneID" id="10446664"/>
<dbReference type="GO" id="GO:0003677">
    <property type="term" value="F:DNA binding"/>
    <property type="evidence" value="ECO:0007669"/>
    <property type="project" value="InterPro"/>
</dbReference>
<dbReference type="EMBL" id="AP011960">
    <property type="protein sequence ID" value="BAK19003.1"/>
    <property type="molecule type" value="Genomic_DNA"/>
</dbReference>
<protein>
    <submittedName>
        <fullName evidence="2">Putative serine recombinase</fullName>
    </submittedName>
</protein>
<reference evidence="2" key="1">
    <citation type="journal article" date="2011" name="Photosyn. Res.">
        <title>High-throughput pyrosequencing of the chloroplast genome of a highly neutral-lipid-producing marine pennate diatom, Fistulifera sp. strain JPCC DA0580.</title>
        <authorList>
            <person name="Tanaka T."/>
            <person name="Fukuda Y."/>
            <person name="Yoshino T."/>
            <person name="Maeda Y."/>
            <person name="Muto M."/>
            <person name="Matsumoto M."/>
            <person name="Mayama S."/>
            <person name="Matsunaga T."/>
        </authorList>
    </citation>
    <scope>NUCLEOTIDE SEQUENCE</scope>
    <source>
        <strain evidence="2">JPCC DA0580</strain>
    </source>
</reference>
<organism evidence="2">
    <name type="scientific">Fistulifera solaris</name>
    <name type="common">Oleaginous diatom</name>
    <dbReference type="NCBI Taxonomy" id="1519565"/>
    <lineage>
        <taxon>Eukaryota</taxon>
        <taxon>Sar</taxon>
        <taxon>Stramenopiles</taxon>
        <taxon>Ochrophyta</taxon>
        <taxon>Bacillariophyta</taxon>
        <taxon>Bacillariophyceae</taxon>
        <taxon>Bacillariophycidae</taxon>
        <taxon>Naviculales</taxon>
        <taxon>Naviculaceae</taxon>
        <taxon>Fistulifera</taxon>
    </lineage>
</organism>
<name>F3Y7F8_FISSO</name>
<proteinExistence type="predicted"/>
<gene>
    <name evidence="2" type="primary">serC2</name>
</gene>
<geneLocation type="chloroplast" evidence="2"/>
<dbReference type="SUPFAM" id="SSF53041">
    <property type="entry name" value="Resolvase-like"/>
    <property type="match status" value="1"/>
</dbReference>
<keyword evidence="2" id="KW-0934">Plastid</keyword>
<dbReference type="InterPro" id="IPR006119">
    <property type="entry name" value="Resolv_N"/>
</dbReference>
<feature type="domain" description="Resolvase/invertase-type recombinase catalytic" evidence="1">
    <location>
        <begin position="1"/>
        <end position="55"/>
    </location>
</feature>
<keyword evidence="2" id="KW-0150">Chloroplast</keyword>